<evidence type="ECO:0000256" key="2">
    <source>
        <dbReference type="ARBA" id="ARBA00022679"/>
    </source>
</evidence>
<dbReference type="CDD" id="cd00761">
    <property type="entry name" value="Glyco_tranf_GTA_type"/>
    <property type="match status" value="1"/>
</dbReference>
<name>A0A3R9IYS1_STRMT</name>
<proteinExistence type="predicted"/>
<protein>
    <submittedName>
        <fullName evidence="4">Putative glycosyltransferase EpsH</fullName>
        <ecNumber evidence="4">2.4.-.-</ecNumber>
    </submittedName>
</protein>
<dbReference type="Proteomes" id="UP000273244">
    <property type="component" value="Unassembled WGS sequence"/>
</dbReference>
<dbReference type="InterPro" id="IPR001173">
    <property type="entry name" value="Glyco_trans_2-like"/>
</dbReference>
<dbReference type="Pfam" id="PF00535">
    <property type="entry name" value="Glycos_transf_2"/>
    <property type="match status" value="1"/>
</dbReference>
<evidence type="ECO:0000313" key="5">
    <source>
        <dbReference type="Proteomes" id="UP000273244"/>
    </source>
</evidence>
<dbReference type="RefSeq" id="WP_125456863.1">
    <property type="nucleotide sequence ID" value="NZ_RJOG01000056.1"/>
</dbReference>
<evidence type="ECO:0000313" key="4">
    <source>
        <dbReference type="EMBL" id="RSJ04659.1"/>
    </source>
</evidence>
<sequence>MISVIVPVYNVETYLEECLDSIQNQTYTDFEVLLVNDGSTDGSKAICERYCKENRRFHLLNQENQGLSAARNTGVAASRGEFIVFVDSDDMILANYLETLMHYMREDVDIVESQFTVSNEEFLAKSFKEPTILFEGNSQEAVKIFPKHVLNVNAVTKLYRRSIVEAVPYIDGVIFEDVYCGIGMLKYIRKIIKIDYKGYYYRQHQASIMHRTFTPKNLDIFTVSDKLIDLYSDREELLPYIASFLVHLATMHYQDYIRKGNPYAKVYNQKLAEYVAITKKNPEVAKSSRMIRLYNLCPRYYNTILFPFYHSIWKWKNGIREDKLEE</sequence>
<feature type="domain" description="Glycosyltransferase 2-like" evidence="3">
    <location>
        <begin position="3"/>
        <end position="165"/>
    </location>
</feature>
<keyword evidence="2 4" id="KW-0808">Transferase</keyword>
<dbReference type="Gene3D" id="3.90.550.10">
    <property type="entry name" value="Spore Coat Polysaccharide Biosynthesis Protein SpsA, Chain A"/>
    <property type="match status" value="1"/>
</dbReference>
<evidence type="ECO:0000259" key="3">
    <source>
        <dbReference type="Pfam" id="PF00535"/>
    </source>
</evidence>
<keyword evidence="1 4" id="KW-0328">Glycosyltransferase</keyword>
<gene>
    <name evidence="4" type="primary">epsH_1</name>
    <name evidence="4" type="ORF">D8837_08685</name>
</gene>
<dbReference type="GO" id="GO:0016757">
    <property type="term" value="F:glycosyltransferase activity"/>
    <property type="evidence" value="ECO:0007669"/>
    <property type="project" value="UniProtKB-KW"/>
</dbReference>
<dbReference type="AlphaFoldDB" id="A0A3R9IYS1"/>
<dbReference type="EC" id="2.4.-.-" evidence="4"/>
<comment type="caution">
    <text evidence="4">The sequence shown here is derived from an EMBL/GenBank/DDBJ whole genome shotgun (WGS) entry which is preliminary data.</text>
</comment>
<evidence type="ECO:0000256" key="1">
    <source>
        <dbReference type="ARBA" id="ARBA00022676"/>
    </source>
</evidence>
<reference evidence="4 5" key="1">
    <citation type="submission" date="2018-11" db="EMBL/GenBank/DDBJ databases">
        <title>Species Designations Belie Phenotypic and Genotypic Heterogeneity in Oral Streptococci.</title>
        <authorList>
            <person name="Velsko I."/>
        </authorList>
    </citation>
    <scope>NUCLEOTIDE SEQUENCE [LARGE SCALE GENOMIC DNA]</scope>
    <source>
        <strain evidence="4 5">BCC07</strain>
    </source>
</reference>
<dbReference type="PANTHER" id="PTHR22916">
    <property type="entry name" value="GLYCOSYLTRANSFERASE"/>
    <property type="match status" value="1"/>
</dbReference>
<dbReference type="EMBL" id="RJOG01000056">
    <property type="protein sequence ID" value="RSJ04659.1"/>
    <property type="molecule type" value="Genomic_DNA"/>
</dbReference>
<organism evidence="4 5">
    <name type="scientific">Streptococcus mitis</name>
    <dbReference type="NCBI Taxonomy" id="28037"/>
    <lineage>
        <taxon>Bacteria</taxon>
        <taxon>Bacillati</taxon>
        <taxon>Bacillota</taxon>
        <taxon>Bacilli</taxon>
        <taxon>Lactobacillales</taxon>
        <taxon>Streptococcaceae</taxon>
        <taxon>Streptococcus</taxon>
        <taxon>Streptococcus mitis group</taxon>
    </lineage>
</organism>
<accession>A0A3R9IYS1</accession>
<dbReference type="SUPFAM" id="SSF53448">
    <property type="entry name" value="Nucleotide-diphospho-sugar transferases"/>
    <property type="match status" value="1"/>
</dbReference>
<dbReference type="InterPro" id="IPR029044">
    <property type="entry name" value="Nucleotide-diphossugar_trans"/>
</dbReference>
<dbReference type="PANTHER" id="PTHR22916:SF51">
    <property type="entry name" value="GLYCOSYLTRANSFERASE EPSH-RELATED"/>
    <property type="match status" value="1"/>
</dbReference>